<dbReference type="Proteomes" id="UP001355207">
    <property type="component" value="Chromosome 1"/>
</dbReference>
<feature type="region of interest" description="Disordered" evidence="1">
    <location>
        <begin position="260"/>
        <end position="294"/>
    </location>
</feature>
<accession>A0AAX4JLH2</accession>
<sequence length="347" mass="38979">MINESQPEATTSNYFQVAVSDDQSAINEVDNQETTQSVSQSKADKAEIRRQRIEAAVERSKTEYKAEHAYTERGWFTNPETERNVLSKNKVDKQHLEYITTNLYYSEPPNYEEALRLILDSFDPKAKHSGGLPRELLDTGLRCSLKCNDIENAINLADSSKVLWKGQFAGIAALASDAYLIANRPKDALSPLFISTSFFGLHEPILSRLSKILKQIISSSSLSSSSSNANHGYQQTKHFLNILEKVVIWKSNYLQKPLFNDQPDASSSRSSESVNTNRHGDENGNENIPKDTNIDISFDKPINLQSIIEELEIIDEETINGLKGTVNRLNKGSKNEPEVIEKSVREL</sequence>
<proteinExistence type="predicted"/>
<name>A0AAX4JLH2_9TREE</name>
<organism evidence="2 3">
    <name type="scientific">Kwoniella dendrophila CBS 6074</name>
    <dbReference type="NCBI Taxonomy" id="1295534"/>
    <lineage>
        <taxon>Eukaryota</taxon>
        <taxon>Fungi</taxon>
        <taxon>Dikarya</taxon>
        <taxon>Basidiomycota</taxon>
        <taxon>Agaricomycotina</taxon>
        <taxon>Tremellomycetes</taxon>
        <taxon>Tremellales</taxon>
        <taxon>Cryptococcaceae</taxon>
        <taxon>Kwoniella</taxon>
    </lineage>
</organism>
<reference evidence="2 3" key="1">
    <citation type="submission" date="2024-01" db="EMBL/GenBank/DDBJ databases">
        <title>Comparative genomics of Cryptococcus and Kwoniella reveals pathogenesis evolution and contrasting modes of karyotype evolution via chromosome fusion or intercentromeric recombination.</title>
        <authorList>
            <person name="Coelho M.A."/>
            <person name="David-Palma M."/>
            <person name="Shea T."/>
            <person name="Bowers K."/>
            <person name="McGinley-Smith S."/>
            <person name="Mohammad A.W."/>
            <person name="Gnirke A."/>
            <person name="Yurkov A.M."/>
            <person name="Nowrousian M."/>
            <person name="Sun S."/>
            <person name="Cuomo C.A."/>
            <person name="Heitman J."/>
        </authorList>
    </citation>
    <scope>NUCLEOTIDE SEQUENCE [LARGE SCALE GENOMIC DNA]</scope>
    <source>
        <strain evidence="2 3">CBS 6074</strain>
    </source>
</reference>
<protein>
    <submittedName>
        <fullName evidence="2">Uncharacterized protein</fullName>
    </submittedName>
</protein>
<dbReference type="RefSeq" id="XP_066072203.1">
    <property type="nucleotide sequence ID" value="XM_066216106.1"/>
</dbReference>
<feature type="compositionally biased region" description="Basic and acidic residues" evidence="1">
    <location>
        <begin position="278"/>
        <end position="293"/>
    </location>
</feature>
<keyword evidence="3" id="KW-1185">Reference proteome</keyword>
<gene>
    <name evidence="2" type="ORF">L201_000303</name>
</gene>
<dbReference type="GeneID" id="91090975"/>
<dbReference type="AlphaFoldDB" id="A0AAX4JLH2"/>
<evidence type="ECO:0000313" key="2">
    <source>
        <dbReference type="EMBL" id="WWC85440.1"/>
    </source>
</evidence>
<evidence type="ECO:0000313" key="3">
    <source>
        <dbReference type="Proteomes" id="UP001355207"/>
    </source>
</evidence>
<dbReference type="EMBL" id="CP144098">
    <property type="protein sequence ID" value="WWC85440.1"/>
    <property type="molecule type" value="Genomic_DNA"/>
</dbReference>
<evidence type="ECO:0000256" key="1">
    <source>
        <dbReference type="SAM" id="MobiDB-lite"/>
    </source>
</evidence>